<dbReference type="PROSITE" id="PS50043">
    <property type="entry name" value="HTH_LUXR_2"/>
    <property type="match status" value="1"/>
</dbReference>
<dbReference type="PANTHER" id="PTHR16305:SF35">
    <property type="entry name" value="TRANSCRIPTIONAL ACTIVATOR DOMAIN"/>
    <property type="match status" value="1"/>
</dbReference>
<evidence type="ECO:0000256" key="1">
    <source>
        <dbReference type="ARBA" id="ARBA00022741"/>
    </source>
</evidence>
<evidence type="ECO:0000259" key="3">
    <source>
        <dbReference type="PROSITE" id="PS50043"/>
    </source>
</evidence>
<reference evidence="5" key="1">
    <citation type="journal article" date="2019" name="Int. J. Syst. Evol. Microbiol.">
        <title>The Global Catalogue of Microorganisms (GCM) 10K type strain sequencing project: providing services to taxonomists for standard genome sequencing and annotation.</title>
        <authorList>
            <consortium name="The Broad Institute Genomics Platform"/>
            <consortium name="The Broad Institute Genome Sequencing Center for Infectious Disease"/>
            <person name="Wu L."/>
            <person name="Ma J."/>
        </authorList>
    </citation>
    <scope>NUCLEOTIDE SEQUENCE [LARGE SCALE GENOMIC DNA]</scope>
    <source>
        <strain evidence="5">CGMCC 4.7643</strain>
    </source>
</reference>
<dbReference type="Proteomes" id="UP001597419">
    <property type="component" value="Unassembled WGS sequence"/>
</dbReference>
<keyword evidence="5" id="KW-1185">Reference proteome</keyword>
<name>A0ABW5GF80_9PSEU</name>
<dbReference type="SUPFAM" id="SSF48452">
    <property type="entry name" value="TPR-like"/>
    <property type="match status" value="1"/>
</dbReference>
<keyword evidence="2 4" id="KW-0067">ATP-binding</keyword>
<sequence>MWPAIPRSTSISVRTGPPAFVGREHELDAVVEVLRHRPATVLVEGEPGMGRTRLLTEIARHREFAAGKVLAGACQRFREPFPYGPVLEALRTAAEHPLGPLSPVTGVLRPLLPELAEILPPQPEPLPGPGAERHRVFRAVREVLAACGPVLLLVDDLHWADEDTCDLLRFLTTAMPAELALVLAYRAPLRTPIRVAPAVHTARVSLGPLGTGAVRLLAAELLESPGVTEDFATRLRECTAGVPFVVEETLRALHDTGDRPPTGELVLDNLEVPAALRETVAERLAALPPPAARLVRAAAVLGTEAEAPLLGELAGLSGETLRPALLAALTGDLLSDLGEGRYGFRHPLARKAVRDTVDSPERTLLHTESVRLLARRQAPPLRLLAQHARAAGDVERWRRYAEAAAGEATARGEPSAAVELLREVLADPGEDVAGLARAATALSEVTRHGFHPGAIGTLDRVLRRPLGTEVRGVIRLSLGALLVRTTGGLCRGRAELECAVAELGGRPELAAHAALLLARPHDGLTPLSWHEQWRRRAEELAEGTTDPGLRRELTATRITTAACRGEATAWPEFQALPAADADLSRGELCDAMVWAGHLQRAERAPAGQTTEAHGTRLRLDWLLGRWSGLADKAERLLRANTELAPVVAEAALVLGNLAAVRGEFVTARGHLATARVHEPGHGRLPVALASAATLVAVLLATDDVDAACRTADDAMDAARRKGIWLWAAALVPTAAEAYTRADRWQDADTVVEEFARGTGSLDAPVATAALTAGRATLLSARGKHPAAAALFDEAATAYERLPMPYLATGARERAVLNRLKAGHRDAVAELAATATTYECLGATRDAGRCRHVLREHGAWAPSQRGRRGYGRELSPREREVAGMLSEGRTNREIADGLFLSPRTVEQHVAKVLRKLGARSRTDVARRLAAGGNANGEALP</sequence>
<dbReference type="InterPro" id="IPR011990">
    <property type="entry name" value="TPR-like_helical_dom_sf"/>
</dbReference>
<dbReference type="Gene3D" id="1.10.10.10">
    <property type="entry name" value="Winged helix-like DNA-binding domain superfamily/Winged helix DNA-binding domain"/>
    <property type="match status" value="1"/>
</dbReference>
<dbReference type="InterPro" id="IPR000792">
    <property type="entry name" value="Tscrpt_reg_LuxR_C"/>
</dbReference>
<evidence type="ECO:0000256" key="2">
    <source>
        <dbReference type="ARBA" id="ARBA00022840"/>
    </source>
</evidence>
<dbReference type="EMBL" id="JBHUKU010000008">
    <property type="protein sequence ID" value="MFD2460177.1"/>
    <property type="molecule type" value="Genomic_DNA"/>
</dbReference>
<dbReference type="InterPro" id="IPR041664">
    <property type="entry name" value="AAA_16"/>
</dbReference>
<dbReference type="Pfam" id="PF00196">
    <property type="entry name" value="GerE"/>
    <property type="match status" value="1"/>
</dbReference>
<dbReference type="SUPFAM" id="SSF46894">
    <property type="entry name" value="C-terminal effector domain of the bipartite response regulators"/>
    <property type="match status" value="1"/>
</dbReference>
<feature type="domain" description="HTH luxR-type" evidence="3">
    <location>
        <begin position="866"/>
        <end position="931"/>
    </location>
</feature>
<protein>
    <submittedName>
        <fullName evidence="4">ATP-binding protein</fullName>
    </submittedName>
</protein>
<proteinExistence type="predicted"/>
<dbReference type="PRINTS" id="PR00038">
    <property type="entry name" value="HTHLUXR"/>
</dbReference>
<keyword evidence="1" id="KW-0547">Nucleotide-binding</keyword>
<dbReference type="InterPro" id="IPR016032">
    <property type="entry name" value="Sig_transdc_resp-reg_C-effctor"/>
</dbReference>
<gene>
    <name evidence="4" type="ORF">ACFSYJ_16310</name>
</gene>
<dbReference type="RefSeq" id="WP_345398357.1">
    <property type="nucleotide sequence ID" value="NZ_BAABHG010000009.1"/>
</dbReference>
<comment type="caution">
    <text evidence="4">The sequence shown here is derived from an EMBL/GenBank/DDBJ whole genome shotgun (WGS) entry which is preliminary data.</text>
</comment>
<dbReference type="InterPro" id="IPR036388">
    <property type="entry name" value="WH-like_DNA-bd_sf"/>
</dbReference>
<dbReference type="PANTHER" id="PTHR16305">
    <property type="entry name" value="TESTICULAR SOLUBLE ADENYLYL CYCLASE"/>
    <property type="match status" value="1"/>
</dbReference>
<dbReference type="Pfam" id="PF13191">
    <property type="entry name" value="AAA_16"/>
    <property type="match status" value="1"/>
</dbReference>
<dbReference type="CDD" id="cd06170">
    <property type="entry name" value="LuxR_C_like"/>
    <property type="match status" value="1"/>
</dbReference>
<dbReference type="Gene3D" id="3.40.50.300">
    <property type="entry name" value="P-loop containing nucleotide triphosphate hydrolases"/>
    <property type="match status" value="1"/>
</dbReference>
<evidence type="ECO:0000313" key="5">
    <source>
        <dbReference type="Proteomes" id="UP001597419"/>
    </source>
</evidence>
<accession>A0ABW5GF80</accession>
<dbReference type="SMART" id="SM00421">
    <property type="entry name" value="HTH_LUXR"/>
    <property type="match status" value="1"/>
</dbReference>
<dbReference type="InterPro" id="IPR027417">
    <property type="entry name" value="P-loop_NTPase"/>
</dbReference>
<dbReference type="SUPFAM" id="SSF52540">
    <property type="entry name" value="P-loop containing nucleoside triphosphate hydrolases"/>
    <property type="match status" value="1"/>
</dbReference>
<organism evidence="4 5">
    <name type="scientific">Amycolatopsis samaneae</name>
    <dbReference type="NCBI Taxonomy" id="664691"/>
    <lineage>
        <taxon>Bacteria</taxon>
        <taxon>Bacillati</taxon>
        <taxon>Actinomycetota</taxon>
        <taxon>Actinomycetes</taxon>
        <taxon>Pseudonocardiales</taxon>
        <taxon>Pseudonocardiaceae</taxon>
        <taxon>Amycolatopsis</taxon>
    </lineage>
</organism>
<dbReference type="GO" id="GO:0005524">
    <property type="term" value="F:ATP binding"/>
    <property type="evidence" value="ECO:0007669"/>
    <property type="project" value="UniProtKB-KW"/>
</dbReference>
<evidence type="ECO:0000313" key="4">
    <source>
        <dbReference type="EMBL" id="MFD2460177.1"/>
    </source>
</evidence>